<accession>A0A5C6DWZ1</accession>
<evidence type="ECO:0000313" key="2">
    <source>
        <dbReference type="EMBL" id="TWU40724.1"/>
    </source>
</evidence>
<dbReference type="EMBL" id="SJPV01000002">
    <property type="protein sequence ID" value="TWU40724.1"/>
    <property type="molecule type" value="Genomic_DNA"/>
</dbReference>
<dbReference type="RefSeq" id="WP_146525289.1">
    <property type="nucleotide sequence ID" value="NZ_SJPV01000002.1"/>
</dbReference>
<keyword evidence="3" id="KW-1185">Reference proteome</keyword>
<dbReference type="Proteomes" id="UP000319143">
    <property type="component" value="Unassembled WGS sequence"/>
</dbReference>
<protein>
    <submittedName>
        <fullName evidence="2">Uncharacterized protein</fullName>
    </submittedName>
</protein>
<keyword evidence="1" id="KW-1133">Transmembrane helix</keyword>
<comment type="caution">
    <text evidence="2">The sequence shown here is derived from an EMBL/GenBank/DDBJ whole genome shotgun (WGS) entry which is preliminary data.</text>
</comment>
<reference evidence="2 3" key="1">
    <citation type="submission" date="2019-02" db="EMBL/GenBank/DDBJ databases">
        <title>Deep-cultivation of Planctomycetes and their phenomic and genomic characterization uncovers novel biology.</title>
        <authorList>
            <person name="Wiegand S."/>
            <person name="Jogler M."/>
            <person name="Boedeker C."/>
            <person name="Pinto D."/>
            <person name="Vollmers J."/>
            <person name="Rivas-Marin E."/>
            <person name="Kohn T."/>
            <person name="Peeters S.H."/>
            <person name="Heuer A."/>
            <person name="Rast P."/>
            <person name="Oberbeckmann S."/>
            <person name="Bunk B."/>
            <person name="Jeske O."/>
            <person name="Meyerdierks A."/>
            <person name="Storesund J.E."/>
            <person name="Kallscheuer N."/>
            <person name="Luecker S."/>
            <person name="Lage O.M."/>
            <person name="Pohl T."/>
            <person name="Merkel B.J."/>
            <person name="Hornburger P."/>
            <person name="Mueller R.-W."/>
            <person name="Bruemmer F."/>
            <person name="Labrenz M."/>
            <person name="Spormann A.M."/>
            <person name="Op Den Camp H."/>
            <person name="Overmann J."/>
            <person name="Amann R."/>
            <person name="Jetten M.S.M."/>
            <person name="Mascher T."/>
            <person name="Medema M.H."/>
            <person name="Devos D.P."/>
            <person name="Kaster A.-K."/>
            <person name="Ovreas L."/>
            <person name="Rohde M."/>
            <person name="Galperin M.Y."/>
            <person name="Jogler C."/>
        </authorList>
    </citation>
    <scope>NUCLEOTIDE SEQUENCE [LARGE SCALE GENOMIC DNA]</scope>
    <source>
        <strain evidence="2 3">Poly41</strain>
    </source>
</reference>
<keyword evidence="1" id="KW-0472">Membrane</keyword>
<proteinExistence type="predicted"/>
<sequence length="231" mass="25401">MTNRGYRNVAITDLVLVALSTIVLSLNLLPKPEPQQEVIVQHADGKVARYALPVSHPEVVRIRCGEAAMPSTEELIARWQEEVSRFYAQDHRVAALAEKDSNLVQVSYRTTPVKQRKSTRSSEPIFSLGQRIEPPHPLRNFVIAGAAGISLAVLFAVWSVLFPARKLLHRQAKSTANPSSDPVSSGVLAIELPPQWVSLHQGIAVRLRQLCTFALVIVSLVVAGMSFWGLS</sequence>
<keyword evidence="1" id="KW-0812">Transmembrane</keyword>
<dbReference type="AlphaFoldDB" id="A0A5C6DWZ1"/>
<name>A0A5C6DWZ1_9BACT</name>
<evidence type="ECO:0000256" key="1">
    <source>
        <dbReference type="SAM" id="Phobius"/>
    </source>
</evidence>
<evidence type="ECO:0000313" key="3">
    <source>
        <dbReference type="Proteomes" id="UP000319143"/>
    </source>
</evidence>
<organism evidence="2 3">
    <name type="scientific">Novipirellula artificiosorum</name>
    <dbReference type="NCBI Taxonomy" id="2528016"/>
    <lineage>
        <taxon>Bacteria</taxon>
        <taxon>Pseudomonadati</taxon>
        <taxon>Planctomycetota</taxon>
        <taxon>Planctomycetia</taxon>
        <taxon>Pirellulales</taxon>
        <taxon>Pirellulaceae</taxon>
        <taxon>Novipirellula</taxon>
    </lineage>
</organism>
<gene>
    <name evidence="2" type="ORF">Poly41_15590</name>
</gene>
<feature type="transmembrane region" description="Helical" evidence="1">
    <location>
        <begin position="9"/>
        <end position="29"/>
    </location>
</feature>
<feature type="transmembrane region" description="Helical" evidence="1">
    <location>
        <begin position="141"/>
        <end position="164"/>
    </location>
</feature>
<feature type="transmembrane region" description="Helical" evidence="1">
    <location>
        <begin position="210"/>
        <end position="230"/>
    </location>
</feature>
<dbReference type="OrthoDB" id="256353at2"/>